<gene>
    <name evidence="2" type="ORF">HYALB_00014094</name>
</gene>
<protein>
    <submittedName>
        <fullName evidence="2">Uncharacterized protein</fullName>
    </submittedName>
</protein>
<dbReference type="Proteomes" id="UP000701801">
    <property type="component" value="Unassembled WGS sequence"/>
</dbReference>
<dbReference type="EMBL" id="CAJVRM010000693">
    <property type="protein sequence ID" value="CAG8982863.1"/>
    <property type="molecule type" value="Genomic_DNA"/>
</dbReference>
<keyword evidence="3" id="KW-1185">Reference proteome</keyword>
<comment type="caution">
    <text evidence="2">The sequence shown here is derived from an EMBL/GenBank/DDBJ whole genome shotgun (WGS) entry which is preliminary data.</text>
</comment>
<feature type="compositionally biased region" description="Basic and acidic residues" evidence="1">
    <location>
        <begin position="135"/>
        <end position="154"/>
    </location>
</feature>
<dbReference type="OrthoDB" id="3555737at2759"/>
<evidence type="ECO:0000313" key="2">
    <source>
        <dbReference type="EMBL" id="CAG8982863.1"/>
    </source>
</evidence>
<feature type="region of interest" description="Disordered" evidence="1">
    <location>
        <begin position="1"/>
        <end position="21"/>
    </location>
</feature>
<evidence type="ECO:0000313" key="3">
    <source>
        <dbReference type="Proteomes" id="UP000701801"/>
    </source>
</evidence>
<dbReference type="AlphaFoldDB" id="A0A9N9LZU1"/>
<evidence type="ECO:0000256" key="1">
    <source>
        <dbReference type="SAM" id="MobiDB-lite"/>
    </source>
</evidence>
<feature type="compositionally biased region" description="Basic and acidic residues" evidence="1">
    <location>
        <begin position="1"/>
        <end position="12"/>
    </location>
</feature>
<organism evidence="2 3">
    <name type="scientific">Hymenoscyphus albidus</name>
    <dbReference type="NCBI Taxonomy" id="595503"/>
    <lineage>
        <taxon>Eukaryota</taxon>
        <taxon>Fungi</taxon>
        <taxon>Dikarya</taxon>
        <taxon>Ascomycota</taxon>
        <taxon>Pezizomycotina</taxon>
        <taxon>Leotiomycetes</taxon>
        <taxon>Helotiales</taxon>
        <taxon>Helotiaceae</taxon>
        <taxon>Hymenoscyphus</taxon>
    </lineage>
</organism>
<feature type="region of interest" description="Disordered" evidence="1">
    <location>
        <begin position="135"/>
        <end position="170"/>
    </location>
</feature>
<feature type="region of interest" description="Disordered" evidence="1">
    <location>
        <begin position="184"/>
        <end position="205"/>
    </location>
</feature>
<name>A0A9N9LZU1_9HELO</name>
<accession>A0A9N9LZU1</accession>
<sequence length="205" mass="23015">MPPSDNKKRSERQALGNYIDRHGDKMAPCTRCEKFLDLAGRPRRCVAIQGDQYSRCSACARQGKSCDYRERNRMPSLSDWASIEKQKAHLDSQEEEAMAKILRLRQQKRLLLEREKKMIAAGLNSLDELDAAEELEKKEKEKEEEKERIEEEAARLAALPTPFGSDPALDLGLDPASFEAFPPGSEMWATLGYDGGTPEVPSSTG</sequence>
<proteinExistence type="predicted"/>
<reference evidence="2" key="1">
    <citation type="submission" date="2021-07" db="EMBL/GenBank/DDBJ databases">
        <authorList>
            <person name="Durling M."/>
        </authorList>
    </citation>
    <scope>NUCLEOTIDE SEQUENCE</scope>
</reference>